<accession>A0AAN6G6I6</accession>
<sequence length="160" mass="18198">MPVRQEEERLVRQLNLVPAHDRLRIDHYGRYTLGDLAVRAIRAELVDGRRSAEVEANVDGNMRFFQIVHFTMVRTGSRKIFFAFARPFLPAHERRSFTVGTWAATHELVPLGAIKQVVAGLVLNQRVYVVRRGTWSTESEAQNEEPENEAEGALLDGIES</sequence>
<evidence type="ECO:0000256" key="1">
    <source>
        <dbReference type="SAM" id="MobiDB-lite"/>
    </source>
</evidence>
<dbReference type="Proteomes" id="UP001176521">
    <property type="component" value="Unassembled WGS sequence"/>
</dbReference>
<proteinExistence type="predicted"/>
<dbReference type="AlphaFoldDB" id="A0AAN6G6I6"/>
<comment type="caution">
    <text evidence="2">The sequence shown here is derived from an EMBL/GenBank/DDBJ whole genome shotgun (WGS) entry which is preliminary data.</text>
</comment>
<evidence type="ECO:0000313" key="2">
    <source>
        <dbReference type="EMBL" id="KAK0523305.1"/>
    </source>
</evidence>
<keyword evidence="3" id="KW-1185">Reference proteome</keyword>
<feature type="region of interest" description="Disordered" evidence="1">
    <location>
        <begin position="137"/>
        <end position="160"/>
    </location>
</feature>
<gene>
    <name evidence="2" type="ORF">OC842_006188</name>
</gene>
<protein>
    <submittedName>
        <fullName evidence="2">Uncharacterized protein</fullName>
    </submittedName>
</protein>
<feature type="compositionally biased region" description="Acidic residues" evidence="1">
    <location>
        <begin position="141"/>
        <end position="150"/>
    </location>
</feature>
<evidence type="ECO:0000313" key="3">
    <source>
        <dbReference type="Proteomes" id="UP001176521"/>
    </source>
</evidence>
<organism evidence="2 3">
    <name type="scientific">Tilletia horrida</name>
    <dbReference type="NCBI Taxonomy" id="155126"/>
    <lineage>
        <taxon>Eukaryota</taxon>
        <taxon>Fungi</taxon>
        <taxon>Dikarya</taxon>
        <taxon>Basidiomycota</taxon>
        <taxon>Ustilaginomycotina</taxon>
        <taxon>Exobasidiomycetes</taxon>
        <taxon>Tilletiales</taxon>
        <taxon>Tilletiaceae</taxon>
        <taxon>Tilletia</taxon>
    </lineage>
</organism>
<reference evidence="2" key="1">
    <citation type="journal article" date="2023" name="PhytoFront">
        <title>Draft Genome Resources of Seven Strains of Tilletia horrida, Causal Agent of Kernel Smut of Rice.</title>
        <authorList>
            <person name="Khanal S."/>
            <person name="Antony Babu S."/>
            <person name="Zhou X.G."/>
        </authorList>
    </citation>
    <scope>NUCLEOTIDE SEQUENCE</scope>
    <source>
        <strain evidence="2">TX3</strain>
    </source>
</reference>
<dbReference type="EMBL" id="JAPDMQ010000523">
    <property type="protein sequence ID" value="KAK0523305.1"/>
    <property type="molecule type" value="Genomic_DNA"/>
</dbReference>
<name>A0AAN6G6I6_9BASI</name>